<comment type="caution">
    <text evidence="4">The sequence shown here is derived from an EMBL/GenBank/DDBJ whole genome shotgun (WGS) entry which is preliminary data.</text>
</comment>
<dbReference type="EMBL" id="PFNG01000227">
    <property type="protein sequence ID" value="PIZ35725.1"/>
    <property type="molecule type" value="Genomic_DNA"/>
</dbReference>
<proteinExistence type="inferred from homology"/>
<accession>A0A2M7T5R2</accession>
<dbReference type="Pfam" id="PF00483">
    <property type="entry name" value="NTP_transferase"/>
    <property type="match status" value="1"/>
</dbReference>
<dbReference type="InterPro" id="IPR050486">
    <property type="entry name" value="Mannose-1P_guanyltransferase"/>
</dbReference>
<dbReference type="InterPro" id="IPR029044">
    <property type="entry name" value="Nucleotide-diphossugar_trans"/>
</dbReference>
<dbReference type="GO" id="GO:0016740">
    <property type="term" value="F:transferase activity"/>
    <property type="evidence" value="ECO:0007669"/>
    <property type="project" value="InterPro"/>
</dbReference>
<dbReference type="InterPro" id="IPR005835">
    <property type="entry name" value="NTP_transferase_dom"/>
</dbReference>
<name>A0A2M7T5R2_9ACTN</name>
<dbReference type="Gene3D" id="2.160.10.10">
    <property type="entry name" value="Hexapeptide repeat proteins"/>
    <property type="match status" value="1"/>
</dbReference>
<evidence type="ECO:0000259" key="3">
    <source>
        <dbReference type="Pfam" id="PF25087"/>
    </source>
</evidence>
<dbReference type="Proteomes" id="UP000230956">
    <property type="component" value="Unassembled WGS sequence"/>
</dbReference>
<evidence type="ECO:0000313" key="4">
    <source>
        <dbReference type="EMBL" id="PIZ35725.1"/>
    </source>
</evidence>
<sequence>MRAFLLAAGLGERLKPLTLTKPKALMPIANRPSIVRLLELLQPNGVEEVFVNLHSFPDEVKDVVGGGSRWKMRVHYSLEEELLGTAGAMRKIARLLAGDRFILMNTDIATDIDLGGAIEAHENSGAKATLVMVNPPKDPDFQEIGVGFDSRILLHKVPGDQTKTGVYSGIAIFEPSVVDMIPQGYSSLLESVLIPLAGEGSLYTHFADGYWADIGRIERYIQANKDAISGKTGMPIDGRLVGDNIWINESAEINLTVEIEEPALIGKNVSIERGAKIGPYAIIGEGSIIGPKAEISNSIVWDKCNIGGSALVESSVIACDQSIPSAQKVRRTILHGGVAEPMFNL</sequence>
<dbReference type="AlphaFoldDB" id="A0A2M7T5R2"/>
<gene>
    <name evidence="4" type="ORF">COY37_09785</name>
</gene>
<evidence type="ECO:0000256" key="1">
    <source>
        <dbReference type="ARBA" id="ARBA00007274"/>
    </source>
</evidence>
<feature type="domain" description="Mannose-1-phosphate guanyltransferase C-terminal" evidence="3">
    <location>
        <begin position="260"/>
        <end position="333"/>
    </location>
</feature>
<evidence type="ECO:0000313" key="5">
    <source>
        <dbReference type="Proteomes" id="UP000230956"/>
    </source>
</evidence>
<dbReference type="SUPFAM" id="SSF53448">
    <property type="entry name" value="Nucleotide-diphospho-sugar transferases"/>
    <property type="match status" value="1"/>
</dbReference>
<protein>
    <submittedName>
        <fullName evidence="4">Uncharacterized protein</fullName>
    </submittedName>
</protein>
<organism evidence="4 5">
    <name type="scientific">Candidatus Aquicultor secundus</name>
    <dbReference type="NCBI Taxonomy" id="1973895"/>
    <lineage>
        <taxon>Bacteria</taxon>
        <taxon>Bacillati</taxon>
        <taxon>Actinomycetota</taxon>
        <taxon>Candidatus Aquicultoria</taxon>
        <taxon>Candidatus Aquicultorales</taxon>
        <taxon>Candidatus Aquicultoraceae</taxon>
        <taxon>Candidatus Aquicultor</taxon>
    </lineage>
</organism>
<dbReference type="Pfam" id="PF25087">
    <property type="entry name" value="GMPPB_C"/>
    <property type="match status" value="1"/>
</dbReference>
<dbReference type="RefSeq" id="WP_286678135.1">
    <property type="nucleotide sequence ID" value="NZ_MNXI01000062.1"/>
</dbReference>
<dbReference type="Gene3D" id="3.90.550.10">
    <property type="entry name" value="Spore Coat Polysaccharide Biosynthesis Protein SpsA, Chain A"/>
    <property type="match status" value="1"/>
</dbReference>
<dbReference type="PANTHER" id="PTHR22572">
    <property type="entry name" value="SUGAR-1-PHOSPHATE GUANYL TRANSFERASE"/>
    <property type="match status" value="1"/>
</dbReference>
<reference evidence="5" key="1">
    <citation type="submission" date="2017-09" db="EMBL/GenBank/DDBJ databases">
        <title>Depth-based differentiation of microbial function through sediment-hosted aquifers and enrichment of novel symbionts in the deep terrestrial subsurface.</title>
        <authorList>
            <person name="Probst A.J."/>
            <person name="Ladd B."/>
            <person name="Jarett J.K."/>
            <person name="Geller-Mcgrath D.E."/>
            <person name="Sieber C.M.K."/>
            <person name="Emerson J.B."/>
            <person name="Anantharaman K."/>
            <person name="Thomas B.C."/>
            <person name="Malmstrom R."/>
            <person name="Stieglmeier M."/>
            <person name="Klingl A."/>
            <person name="Woyke T."/>
            <person name="Ryan C.M."/>
            <person name="Banfield J.F."/>
        </authorList>
    </citation>
    <scope>NUCLEOTIDE SEQUENCE [LARGE SCALE GENOMIC DNA]</scope>
</reference>
<comment type="similarity">
    <text evidence="1">Belongs to the transferase hexapeptide repeat family.</text>
</comment>
<evidence type="ECO:0000259" key="2">
    <source>
        <dbReference type="Pfam" id="PF00483"/>
    </source>
</evidence>
<dbReference type="InterPro" id="IPR056729">
    <property type="entry name" value="GMPPB_C"/>
</dbReference>
<feature type="domain" description="Nucleotidyl transferase" evidence="2">
    <location>
        <begin position="3"/>
        <end position="227"/>
    </location>
</feature>
<dbReference type="PROSITE" id="PS00101">
    <property type="entry name" value="HEXAPEP_TRANSFERASES"/>
    <property type="match status" value="1"/>
</dbReference>
<dbReference type="InterPro" id="IPR018357">
    <property type="entry name" value="Hexapep_transf_CS"/>
</dbReference>